<feature type="domain" description="PNPLA" evidence="6">
    <location>
        <begin position="1"/>
        <end position="183"/>
    </location>
</feature>
<dbReference type="GO" id="GO:0016020">
    <property type="term" value="C:membrane"/>
    <property type="evidence" value="ECO:0007669"/>
    <property type="project" value="TreeGrafter"/>
</dbReference>
<feature type="region of interest" description="Disordered" evidence="5">
    <location>
        <begin position="878"/>
        <end position="951"/>
    </location>
</feature>
<dbReference type="EMBL" id="MU857028">
    <property type="protein sequence ID" value="KAK4151189.1"/>
    <property type="molecule type" value="Genomic_DNA"/>
</dbReference>
<dbReference type="GO" id="GO:0043531">
    <property type="term" value="F:ADP binding"/>
    <property type="evidence" value="ECO:0007669"/>
    <property type="project" value="InterPro"/>
</dbReference>
<evidence type="ECO:0000256" key="4">
    <source>
        <dbReference type="PROSITE-ProRule" id="PRU01161"/>
    </source>
</evidence>
<organism evidence="7 8">
    <name type="scientific">Chaetomidium leptoderma</name>
    <dbReference type="NCBI Taxonomy" id="669021"/>
    <lineage>
        <taxon>Eukaryota</taxon>
        <taxon>Fungi</taxon>
        <taxon>Dikarya</taxon>
        <taxon>Ascomycota</taxon>
        <taxon>Pezizomycotina</taxon>
        <taxon>Sordariomycetes</taxon>
        <taxon>Sordariomycetidae</taxon>
        <taxon>Sordariales</taxon>
        <taxon>Chaetomiaceae</taxon>
        <taxon>Chaetomidium</taxon>
    </lineage>
</organism>
<feature type="compositionally biased region" description="Basic residues" evidence="5">
    <location>
        <begin position="880"/>
        <end position="889"/>
    </location>
</feature>
<evidence type="ECO:0000256" key="2">
    <source>
        <dbReference type="ARBA" id="ARBA00022963"/>
    </source>
</evidence>
<dbReference type="SUPFAM" id="SSF52540">
    <property type="entry name" value="P-loop containing nucleoside triphosphate hydrolases"/>
    <property type="match status" value="1"/>
</dbReference>
<dbReference type="Proteomes" id="UP001302745">
    <property type="component" value="Unassembled WGS sequence"/>
</dbReference>
<protein>
    <recommendedName>
        <fullName evidence="6">PNPLA domain-containing protein</fullName>
    </recommendedName>
</protein>
<feature type="compositionally biased region" description="Polar residues" evidence="5">
    <location>
        <begin position="1350"/>
        <end position="1362"/>
    </location>
</feature>
<feature type="compositionally biased region" description="Polar residues" evidence="5">
    <location>
        <begin position="924"/>
        <end position="940"/>
    </location>
</feature>
<reference evidence="7" key="2">
    <citation type="submission" date="2023-05" db="EMBL/GenBank/DDBJ databases">
        <authorList>
            <consortium name="Lawrence Berkeley National Laboratory"/>
            <person name="Steindorff A."/>
            <person name="Hensen N."/>
            <person name="Bonometti L."/>
            <person name="Westerberg I."/>
            <person name="Brannstrom I.O."/>
            <person name="Guillou S."/>
            <person name="Cros-Aarteil S."/>
            <person name="Calhoun S."/>
            <person name="Haridas S."/>
            <person name="Kuo A."/>
            <person name="Mondo S."/>
            <person name="Pangilinan J."/>
            <person name="Riley R."/>
            <person name="Labutti K."/>
            <person name="Andreopoulos B."/>
            <person name="Lipzen A."/>
            <person name="Chen C."/>
            <person name="Yanf M."/>
            <person name="Daum C."/>
            <person name="Ng V."/>
            <person name="Clum A."/>
            <person name="Ohm R."/>
            <person name="Martin F."/>
            <person name="Silar P."/>
            <person name="Natvig D."/>
            <person name="Lalanne C."/>
            <person name="Gautier V."/>
            <person name="Ament-Velasquez S.L."/>
            <person name="Kruys A."/>
            <person name="Hutchinson M.I."/>
            <person name="Powell A.J."/>
            <person name="Barry K."/>
            <person name="Miller A.N."/>
            <person name="Grigoriev I.V."/>
            <person name="Debuchy R."/>
            <person name="Gladieux P."/>
            <person name="Thoren M.H."/>
            <person name="Johannesson H."/>
        </authorList>
    </citation>
    <scope>NUCLEOTIDE SEQUENCE</scope>
    <source>
        <strain evidence="7">CBS 538.74</strain>
    </source>
</reference>
<dbReference type="PANTHER" id="PTHR24185:SF1">
    <property type="entry name" value="CALCIUM-INDEPENDENT PHOSPHOLIPASE A2-GAMMA"/>
    <property type="match status" value="1"/>
</dbReference>
<dbReference type="SUPFAM" id="SSF52151">
    <property type="entry name" value="FabD/lysophospholipase-like"/>
    <property type="match status" value="1"/>
</dbReference>
<reference evidence="7" key="1">
    <citation type="journal article" date="2023" name="Mol. Phylogenet. Evol.">
        <title>Genome-scale phylogeny and comparative genomics of the fungal order Sordariales.</title>
        <authorList>
            <person name="Hensen N."/>
            <person name="Bonometti L."/>
            <person name="Westerberg I."/>
            <person name="Brannstrom I.O."/>
            <person name="Guillou S."/>
            <person name="Cros-Aarteil S."/>
            <person name="Calhoun S."/>
            <person name="Haridas S."/>
            <person name="Kuo A."/>
            <person name="Mondo S."/>
            <person name="Pangilinan J."/>
            <person name="Riley R."/>
            <person name="LaButti K."/>
            <person name="Andreopoulos B."/>
            <person name="Lipzen A."/>
            <person name="Chen C."/>
            <person name="Yan M."/>
            <person name="Daum C."/>
            <person name="Ng V."/>
            <person name="Clum A."/>
            <person name="Steindorff A."/>
            <person name="Ohm R.A."/>
            <person name="Martin F."/>
            <person name="Silar P."/>
            <person name="Natvig D.O."/>
            <person name="Lalanne C."/>
            <person name="Gautier V."/>
            <person name="Ament-Velasquez S.L."/>
            <person name="Kruys A."/>
            <person name="Hutchinson M.I."/>
            <person name="Powell A.J."/>
            <person name="Barry K."/>
            <person name="Miller A.N."/>
            <person name="Grigoriev I.V."/>
            <person name="Debuchy R."/>
            <person name="Gladieux P."/>
            <person name="Hiltunen Thoren M."/>
            <person name="Johannesson H."/>
        </authorList>
    </citation>
    <scope>NUCLEOTIDE SEQUENCE</scope>
    <source>
        <strain evidence="7">CBS 538.74</strain>
    </source>
</reference>
<evidence type="ECO:0000313" key="8">
    <source>
        <dbReference type="Proteomes" id="UP001302745"/>
    </source>
</evidence>
<accession>A0AAN6VHG2</accession>
<feature type="region of interest" description="Disordered" evidence="5">
    <location>
        <begin position="1340"/>
        <end position="1378"/>
    </location>
</feature>
<keyword evidence="8" id="KW-1185">Reference proteome</keyword>
<comment type="caution">
    <text evidence="4">Lacks conserved residue(s) required for the propagation of feature annotation.</text>
</comment>
<evidence type="ECO:0000259" key="6">
    <source>
        <dbReference type="PROSITE" id="PS51635"/>
    </source>
</evidence>
<feature type="compositionally biased region" description="Acidic residues" evidence="5">
    <location>
        <begin position="909"/>
        <end position="922"/>
    </location>
</feature>
<proteinExistence type="predicted"/>
<dbReference type="GO" id="GO:0019369">
    <property type="term" value="P:arachidonate metabolic process"/>
    <property type="evidence" value="ECO:0007669"/>
    <property type="project" value="TreeGrafter"/>
</dbReference>
<dbReference type="InterPro" id="IPR016035">
    <property type="entry name" value="Acyl_Trfase/lysoPLipase"/>
</dbReference>
<feature type="short sequence motif" description="GXSXG" evidence="4">
    <location>
        <begin position="25"/>
        <end position="29"/>
    </location>
</feature>
<evidence type="ECO:0000256" key="1">
    <source>
        <dbReference type="ARBA" id="ARBA00022801"/>
    </source>
</evidence>
<keyword evidence="2 4" id="KW-0442">Lipid degradation</keyword>
<dbReference type="Gene3D" id="3.40.1090.10">
    <property type="entry name" value="Cytosolic phospholipase A2 catalytic domain"/>
    <property type="match status" value="1"/>
</dbReference>
<dbReference type="GO" id="GO:0016042">
    <property type="term" value="P:lipid catabolic process"/>
    <property type="evidence" value="ECO:0007669"/>
    <property type="project" value="UniProtKB-UniRule"/>
</dbReference>
<feature type="active site" description="Nucleophile" evidence="4">
    <location>
        <position position="27"/>
    </location>
</feature>
<dbReference type="Pfam" id="PF01734">
    <property type="entry name" value="Patatin"/>
    <property type="match status" value="1"/>
</dbReference>
<dbReference type="Gene3D" id="3.40.50.300">
    <property type="entry name" value="P-loop containing nucleotide triphosphate hydrolases"/>
    <property type="match status" value="1"/>
</dbReference>
<comment type="caution">
    <text evidence="7">The sequence shown here is derived from an EMBL/GenBank/DDBJ whole genome shotgun (WGS) entry which is preliminary data.</text>
</comment>
<dbReference type="GO" id="GO:0047499">
    <property type="term" value="F:calcium-independent phospholipase A2 activity"/>
    <property type="evidence" value="ECO:0007669"/>
    <property type="project" value="TreeGrafter"/>
</dbReference>
<dbReference type="GO" id="GO:0046486">
    <property type="term" value="P:glycerolipid metabolic process"/>
    <property type="evidence" value="ECO:0007669"/>
    <property type="project" value="UniProtKB-ARBA"/>
</dbReference>
<keyword evidence="1 4" id="KW-0378">Hydrolase</keyword>
<dbReference type="InterPro" id="IPR027417">
    <property type="entry name" value="P-loop_NTPase"/>
</dbReference>
<dbReference type="SUPFAM" id="SSF48452">
    <property type="entry name" value="TPR-like"/>
    <property type="match status" value="2"/>
</dbReference>
<evidence type="ECO:0000256" key="5">
    <source>
        <dbReference type="SAM" id="MobiDB-lite"/>
    </source>
</evidence>
<feature type="active site" description="Proton acceptor" evidence="4">
    <location>
        <position position="170"/>
    </location>
</feature>
<name>A0AAN6VHG2_9PEZI</name>
<dbReference type="CDD" id="cd07216">
    <property type="entry name" value="Pat17_PNPLA8_PNPLA9_like3"/>
    <property type="match status" value="1"/>
</dbReference>
<dbReference type="InterPro" id="IPR011990">
    <property type="entry name" value="TPR-like_helical_dom_sf"/>
</dbReference>
<dbReference type="PROSITE" id="PS51635">
    <property type="entry name" value="PNPLA"/>
    <property type="match status" value="1"/>
</dbReference>
<evidence type="ECO:0000256" key="3">
    <source>
        <dbReference type="ARBA" id="ARBA00023098"/>
    </source>
</evidence>
<gene>
    <name evidence="7" type="ORF">C8A00DRAFT_45555</name>
</gene>
<dbReference type="PANTHER" id="PTHR24185">
    <property type="entry name" value="CALCIUM-INDEPENDENT PHOSPHOLIPASE A2-GAMMA"/>
    <property type="match status" value="1"/>
</dbReference>
<sequence>MVQIKEIRGLEEVPKPCEYFHMIGGTSTGGLLAIMLGRLRMSTEEALREYDQCAMKIFSSQNRKWTTATEKFRATALKEVVKELVRRRDMGDEMKDDTLEHDSKGQCFVCVMPAKEVGALRRLRSYDSELDTFAPGIKIWEAARATTAASYYFKPMPLRVGNHLTEEFIDAAIGCNNPVEYLLKEAADRIGGGRRLGCLISIGTGTRLVKISRAATGLRNIGQLLTFGSELLGTLKNTATDSEEAHRRTEAKLGHYSNAYFRFNVPDVAAEVSLHEYLKMDILKTTAATYLSEPLVASRVLAVATALKGNSSEHGLTLGHIDGIDKDQVILSTQEAQPLGNISRFFTGRDDILDKLDACFSVRDTRGKPRREFLLYGMGGVGKTQTALKAADDLENRFEYIFHVDGTDALTAKQSYAKICDEYCGDANLGRGTTDEMKDVALRWIERLSDEWLMVYDNHPDKEHLQPILPRRSAGNIIYTSRSQGFRVDLPVECVCEIKPLAEEDAVNLLLRIAGREHFRSDEEEMKSARELVAKVGYLPLAIESAGTYIREGGFNAFTYLQRFRNRELRSTLLSNPNSDGSSPARPGLYTALDLSYDAISALRRRKGHNMEGRIARCALQALNLLCFYHNEEIPAWMIERAATERLRWGGHGIYPLSDLADTETPDMDATRLLAFKLPEGTWDDTSFFLGVQMLQRFSLVKLSPGRRIISMHVMVQEWVLNRIENMDKLGSVDKNIRGRQALAARIVLIESIRPEGDRLDQMYLRLIAPHVNACLAHKPATVDVDEYQAHLDFKLGWFYQEEKQFSSAVEHLVKAVRVWKFETGPYSWTTTLGLGMLANVYREMGRSDDAEMTYREVIDRLFIRKDQALVDLEASVAREHKRSRREAKRQKLDRLRHLRNSSGRNTEDMNDEEHDTDEEGQMDQPSAQGTPNPVANTAGDSRPTAKAEEQAVKGILSAAAEKQAAQDPGDETLEKWEAELADVGADLAMLLFDQGRFSLAKTCILQSISIYKRASYPQDFRIWALEDELKLRLEPRDLGHWSRRSQDMKALSPDMRALFQAHECNFLLPMGFATAMLERDRLEDAYDIYKSAFKNTSKIHGASDRRTLKLMRQMALCQLQRGAFEEAEELTRTVLARAKTSYGQYHLQTAESLYLLSTVRMCQTLDLGPGSEFWSITQEAYDSARFACWDEHRLAVLIKKRLDTFGDHDSKDPDTEEETADDGFLPVLEDAISNGALGSAEEFRAIRDAEYREYRRKKFQDEEEEEREKRKKWKGKGKANVTLSPILESGPSFQEAASQGPHIMMEIHEDDPQPEAKGKGRALPWFIPEVEAFVEDGLGSDDAGIEFQGTPQMQSSDGSSSRVHKDMAPGKLFVSAA</sequence>
<evidence type="ECO:0000313" key="7">
    <source>
        <dbReference type="EMBL" id="KAK4151189.1"/>
    </source>
</evidence>
<dbReference type="InterPro" id="IPR002641">
    <property type="entry name" value="PNPLA_dom"/>
</dbReference>
<dbReference type="Gene3D" id="1.25.40.10">
    <property type="entry name" value="Tetratricopeptide repeat domain"/>
    <property type="match status" value="2"/>
</dbReference>
<keyword evidence="3 4" id="KW-0443">Lipid metabolism</keyword>